<comment type="similarity">
    <text evidence="2 10 11">Belongs to the peptidase S8 family.</text>
</comment>
<keyword evidence="9 12" id="KW-0472">Membrane</keyword>
<keyword evidence="3" id="KW-1003">Cell membrane</keyword>
<evidence type="ECO:0000256" key="13">
    <source>
        <dbReference type="SAM" id="SignalP"/>
    </source>
</evidence>
<proteinExistence type="inferred from homology"/>
<dbReference type="PROSITE" id="PS51892">
    <property type="entry name" value="SUBTILASE"/>
    <property type="match status" value="1"/>
</dbReference>
<dbReference type="PANTHER" id="PTHR43806">
    <property type="entry name" value="PEPTIDASE S8"/>
    <property type="match status" value="1"/>
</dbReference>
<keyword evidence="6 10" id="KW-0378">Hydrolase</keyword>
<dbReference type="EMBL" id="JBHRWK010000044">
    <property type="protein sequence ID" value="MFC3453002.1"/>
    <property type="molecule type" value="Genomic_DNA"/>
</dbReference>
<protein>
    <submittedName>
        <fullName evidence="15">Type VII secretion-associated serine protease mycosin</fullName>
    </submittedName>
</protein>
<dbReference type="PANTHER" id="PTHR43806:SF11">
    <property type="entry name" value="CEREVISIN-RELATED"/>
    <property type="match status" value="1"/>
</dbReference>
<dbReference type="InterPro" id="IPR036852">
    <property type="entry name" value="Peptidase_S8/S53_dom_sf"/>
</dbReference>
<dbReference type="NCBIfam" id="TIGR03921">
    <property type="entry name" value="T7SS_mycosin"/>
    <property type="match status" value="1"/>
</dbReference>
<comment type="subcellular location">
    <subcellularLocation>
        <location evidence="1">Cell membrane</location>
        <topology evidence="1">Single-pass membrane protein</topology>
    </subcellularLocation>
</comment>
<dbReference type="PROSITE" id="PS00137">
    <property type="entry name" value="SUBTILASE_HIS"/>
    <property type="match status" value="1"/>
</dbReference>
<comment type="caution">
    <text evidence="15">The sequence shown here is derived from an EMBL/GenBank/DDBJ whole genome shotgun (WGS) entry which is preliminary data.</text>
</comment>
<feature type="transmembrane region" description="Helical" evidence="12">
    <location>
        <begin position="374"/>
        <end position="393"/>
    </location>
</feature>
<sequence length="428" mass="44158">MRRLRMAAAVAVLAMTVPQALGGASVANAAPPAGACHDAAPARAQVRAQPWAQQVLAPERAWPHGRGAGVLVAVVDSGVDADHPQLRRPGKVREGRDFYLSGGHPGAFDCVSHGTGVAGIIAADPMPGIGFRGVAPDAEILPVRVSDRDLGDQGEQLRIDPQVVANGVRYAADQGAKVINLSLAGFDDFAVIRDAVAYAVARDALVVAAAGNGQRDATIAFPSYPASYDGVLGVGAVDIDGARMTGSQIGSYVDLVAPGAKVLTTARVDGHAYVDGTSFATPFVSGTAALVRAAWPRLSAAEVARRLIATAAPSRGGNGSAAYGHGLVDPYRAVTDGLDTRGPDALPAHVPLPPDQARLDRIASEESTAETAKWGTAAAIAVLTLVVLLALVVPRGKRRRWRADRAEAVPVEPATVEPPEQVFLISGR</sequence>
<evidence type="ECO:0000256" key="4">
    <source>
        <dbReference type="ARBA" id="ARBA00022670"/>
    </source>
</evidence>
<dbReference type="InterPro" id="IPR023827">
    <property type="entry name" value="Peptidase_S8_Asp-AS"/>
</dbReference>
<keyword evidence="4 10" id="KW-0645">Protease</keyword>
<dbReference type="PROSITE" id="PS00136">
    <property type="entry name" value="SUBTILASE_ASP"/>
    <property type="match status" value="1"/>
</dbReference>
<feature type="active site" description="Charge relay system" evidence="10">
    <location>
        <position position="76"/>
    </location>
</feature>
<feature type="active site" description="Charge relay system" evidence="10">
    <location>
        <position position="278"/>
    </location>
</feature>
<dbReference type="SUPFAM" id="SSF52743">
    <property type="entry name" value="Subtilisin-like"/>
    <property type="match status" value="1"/>
</dbReference>
<evidence type="ECO:0000256" key="11">
    <source>
        <dbReference type="RuleBase" id="RU003355"/>
    </source>
</evidence>
<accession>A0ABV7P4Y9</accession>
<evidence type="ECO:0000313" key="16">
    <source>
        <dbReference type="Proteomes" id="UP001595645"/>
    </source>
</evidence>
<evidence type="ECO:0000256" key="7">
    <source>
        <dbReference type="ARBA" id="ARBA00022825"/>
    </source>
</evidence>
<evidence type="ECO:0000256" key="6">
    <source>
        <dbReference type="ARBA" id="ARBA00022801"/>
    </source>
</evidence>
<dbReference type="GO" id="GO:0008233">
    <property type="term" value="F:peptidase activity"/>
    <property type="evidence" value="ECO:0007669"/>
    <property type="project" value="UniProtKB-KW"/>
</dbReference>
<evidence type="ECO:0000256" key="9">
    <source>
        <dbReference type="ARBA" id="ARBA00023136"/>
    </source>
</evidence>
<dbReference type="Proteomes" id="UP001595645">
    <property type="component" value="Unassembled WGS sequence"/>
</dbReference>
<feature type="active site" description="Charge relay system" evidence="10">
    <location>
        <position position="113"/>
    </location>
</feature>
<keyword evidence="5 12" id="KW-0812">Transmembrane</keyword>
<name>A0ABV7P4Y9_9PSEU</name>
<evidence type="ECO:0000256" key="12">
    <source>
        <dbReference type="SAM" id="Phobius"/>
    </source>
</evidence>
<dbReference type="Gene3D" id="3.40.50.200">
    <property type="entry name" value="Peptidase S8/S53 domain"/>
    <property type="match status" value="1"/>
</dbReference>
<evidence type="ECO:0000256" key="1">
    <source>
        <dbReference type="ARBA" id="ARBA00004162"/>
    </source>
</evidence>
<evidence type="ECO:0000313" key="15">
    <source>
        <dbReference type="EMBL" id="MFC3453002.1"/>
    </source>
</evidence>
<dbReference type="InterPro" id="IPR015500">
    <property type="entry name" value="Peptidase_S8_subtilisin-rel"/>
</dbReference>
<dbReference type="RefSeq" id="WP_378241770.1">
    <property type="nucleotide sequence ID" value="NZ_JBHRWK010000044.1"/>
</dbReference>
<dbReference type="Pfam" id="PF00082">
    <property type="entry name" value="Peptidase_S8"/>
    <property type="match status" value="1"/>
</dbReference>
<dbReference type="PRINTS" id="PR00723">
    <property type="entry name" value="SUBTILISIN"/>
</dbReference>
<dbReference type="GO" id="GO:0006508">
    <property type="term" value="P:proteolysis"/>
    <property type="evidence" value="ECO:0007669"/>
    <property type="project" value="UniProtKB-KW"/>
</dbReference>
<feature type="signal peptide" evidence="13">
    <location>
        <begin position="1"/>
        <end position="29"/>
    </location>
</feature>
<feature type="domain" description="Peptidase S8/S53" evidence="14">
    <location>
        <begin position="67"/>
        <end position="326"/>
    </location>
</feature>
<keyword evidence="7 10" id="KW-0720">Serine protease</keyword>
<keyword evidence="16" id="KW-1185">Reference proteome</keyword>
<dbReference type="InterPro" id="IPR000209">
    <property type="entry name" value="Peptidase_S8/S53_dom"/>
</dbReference>
<dbReference type="InterPro" id="IPR022398">
    <property type="entry name" value="Peptidase_S8_His-AS"/>
</dbReference>
<keyword evidence="8 12" id="KW-1133">Transmembrane helix</keyword>
<keyword evidence="13" id="KW-0732">Signal</keyword>
<dbReference type="InterPro" id="IPR023828">
    <property type="entry name" value="Peptidase_S8_Ser-AS"/>
</dbReference>
<evidence type="ECO:0000256" key="5">
    <source>
        <dbReference type="ARBA" id="ARBA00022692"/>
    </source>
</evidence>
<evidence type="ECO:0000256" key="8">
    <source>
        <dbReference type="ARBA" id="ARBA00022989"/>
    </source>
</evidence>
<evidence type="ECO:0000256" key="10">
    <source>
        <dbReference type="PROSITE-ProRule" id="PRU01240"/>
    </source>
</evidence>
<feature type="chain" id="PRO_5046909723" evidence="13">
    <location>
        <begin position="30"/>
        <end position="428"/>
    </location>
</feature>
<gene>
    <name evidence="15" type="primary">mycP</name>
    <name evidence="15" type="ORF">ACFOSH_26505</name>
</gene>
<evidence type="ECO:0000259" key="14">
    <source>
        <dbReference type="Pfam" id="PF00082"/>
    </source>
</evidence>
<organism evidence="15 16">
    <name type="scientific">Amycolatopsis speibonae</name>
    <dbReference type="NCBI Taxonomy" id="1450224"/>
    <lineage>
        <taxon>Bacteria</taxon>
        <taxon>Bacillati</taxon>
        <taxon>Actinomycetota</taxon>
        <taxon>Actinomycetes</taxon>
        <taxon>Pseudonocardiales</taxon>
        <taxon>Pseudonocardiaceae</taxon>
        <taxon>Amycolatopsis</taxon>
    </lineage>
</organism>
<dbReference type="PROSITE" id="PS00138">
    <property type="entry name" value="SUBTILASE_SER"/>
    <property type="match status" value="1"/>
</dbReference>
<evidence type="ECO:0000256" key="3">
    <source>
        <dbReference type="ARBA" id="ARBA00022475"/>
    </source>
</evidence>
<dbReference type="InterPro" id="IPR023834">
    <property type="entry name" value="T7SS_pept_S8A_mycosin"/>
</dbReference>
<dbReference type="InterPro" id="IPR050131">
    <property type="entry name" value="Peptidase_S8_subtilisin-like"/>
</dbReference>
<reference evidence="16" key="1">
    <citation type="journal article" date="2019" name="Int. J. Syst. Evol. Microbiol.">
        <title>The Global Catalogue of Microorganisms (GCM) 10K type strain sequencing project: providing services to taxonomists for standard genome sequencing and annotation.</title>
        <authorList>
            <consortium name="The Broad Institute Genomics Platform"/>
            <consortium name="The Broad Institute Genome Sequencing Center for Infectious Disease"/>
            <person name="Wu L."/>
            <person name="Ma J."/>
        </authorList>
    </citation>
    <scope>NUCLEOTIDE SEQUENCE [LARGE SCALE GENOMIC DNA]</scope>
    <source>
        <strain evidence="16">CGMCC 4.7676</strain>
    </source>
</reference>
<evidence type="ECO:0000256" key="2">
    <source>
        <dbReference type="ARBA" id="ARBA00011073"/>
    </source>
</evidence>